<evidence type="ECO:0000313" key="1">
    <source>
        <dbReference type="EMBL" id="AET32995.1"/>
    </source>
</evidence>
<dbReference type="AlphaFoldDB" id="G7VFI9"/>
<keyword evidence="2" id="KW-1185">Reference proteome</keyword>
<gene>
    <name evidence="1" type="ORF">P186_1577</name>
</gene>
<dbReference type="KEGG" id="pyr:P186_1577"/>
<dbReference type="EMBL" id="CP003098">
    <property type="protein sequence ID" value="AET32995.1"/>
    <property type="molecule type" value="Genomic_DNA"/>
</dbReference>
<dbReference type="Proteomes" id="UP000005867">
    <property type="component" value="Chromosome"/>
</dbReference>
<accession>G7VFI9</accession>
<dbReference type="OrthoDB" id="27282at2157"/>
<dbReference type="eggNOG" id="arCOG05644">
    <property type="taxonomic scope" value="Archaea"/>
</dbReference>
<dbReference type="GeneID" id="11596073"/>
<dbReference type="GO" id="GO:0051782">
    <property type="term" value="P:negative regulation of cell division"/>
    <property type="evidence" value="ECO:0007669"/>
    <property type="project" value="TreeGrafter"/>
</dbReference>
<dbReference type="GO" id="GO:0005524">
    <property type="term" value="F:ATP binding"/>
    <property type="evidence" value="ECO:0007669"/>
    <property type="project" value="TreeGrafter"/>
</dbReference>
<dbReference type="HOGENOM" id="CLU_1044281_0_0_2"/>
<dbReference type="GO" id="GO:0016887">
    <property type="term" value="F:ATP hydrolysis activity"/>
    <property type="evidence" value="ECO:0007669"/>
    <property type="project" value="TreeGrafter"/>
</dbReference>
<name>G7VFI9_9CREN</name>
<reference evidence="1 2" key="1">
    <citation type="journal article" date="2012" name="J. Bacteriol.">
        <title>Complete genome sequence of strain 1860, a crenarchaeon of the genus pyrobaculum able to grow with various electron acceptors.</title>
        <authorList>
            <person name="Mardanov A.V."/>
            <person name="Gumerov V.M."/>
            <person name="Slobodkina G.B."/>
            <person name="Beletsky A.V."/>
            <person name="Bonch-Osmolovskaya E.A."/>
            <person name="Ravin N.V."/>
            <person name="Skryabin K.G."/>
        </authorList>
    </citation>
    <scope>NUCLEOTIDE SEQUENCE [LARGE SCALE GENOMIC DNA]</scope>
    <source>
        <strain evidence="1 2">1860</strain>
    </source>
</reference>
<dbReference type="RefSeq" id="WP_014288821.1">
    <property type="nucleotide sequence ID" value="NC_016645.1"/>
</dbReference>
<dbReference type="InterPro" id="IPR027417">
    <property type="entry name" value="P-loop_NTPase"/>
</dbReference>
<evidence type="ECO:0008006" key="3">
    <source>
        <dbReference type="Google" id="ProtNLM"/>
    </source>
</evidence>
<dbReference type="BioCyc" id="PSP1104324:GJSN-1548-MONOMER"/>
<evidence type="ECO:0000313" key="2">
    <source>
        <dbReference type="Proteomes" id="UP000005867"/>
    </source>
</evidence>
<dbReference type="SUPFAM" id="SSF52540">
    <property type="entry name" value="P-loop containing nucleoside triphosphate hydrolases"/>
    <property type="match status" value="1"/>
</dbReference>
<protein>
    <recommendedName>
        <fullName evidence="3">CobQ/CobB/MinD/ParA nucleotide binding domain-containing protein</fullName>
    </recommendedName>
</protein>
<dbReference type="GO" id="GO:0009898">
    <property type="term" value="C:cytoplasmic side of plasma membrane"/>
    <property type="evidence" value="ECO:0007669"/>
    <property type="project" value="TreeGrafter"/>
</dbReference>
<organism evidence="1 2">
    <name type="scientific">Pyrobaculum ferrireducens</name>
    <dbReference type="NCBI Taxonomy" id="1104324"/>
    <lineage>
        <taxon>Archaea</taxon>
        <taxon>Thermoproteota</taxon>
        <taxon>Thermoprotei</taxon>
        <taxon>Thermoproteales</taxon>
        <taxon>Thermoproteaceae</taxon>
        <taxon>Pyrobaculum</taxon>
    </lineage>
</organism>
<dbReference type="PANTHER" id="PTHR43384">
    <property type="entry name" value="SEPTUM SITE-DETERMINING PROTEIN MIND HOMOLOG, CHLOROPLASTIC-RELATED"/>
    <property type="match status" value="1"/>
</dbReference>
<dbReference type="PANTHER" id="PTHR43384:SF10">
    <property type="entry name" value="ATPASE INVOLVED IN CHROMOSOME PARTITIONING, PARA_MIND FAMILY"/>
    <property type="match status" value="1"/>
</dbReference>
<dbReference type="GO" id="GO:0005829">
    <property type="term" value="C:cytosol"/>
    <property type="evidence" value="ECO:0007669"/>
    <property type="project" value="TreeGrafter"/>
</dbReference>
<sequence length="254" mass="28079">MKKIIFLSGTKGGTGKTTLALNASVLLSYLWREATHYPVVYVDLTPNVGTAALILLGDVLASWGRPSLSDYVAGRLAEPLRAFYIRRWNTEKGAFQIVFTFMTQDAPLSRRQLEYVFSVVENRLRPRLLVVDTPPLASDSPVAGLVDYVVPVVTPDVTAIEATRRYQDAVGGARLKPVLNMYIPSYPISVLHSAPWEKVVENAFGEPPHVVPYDKLVQAVRQALEVEVLKLKPAESPAVKAIVEYARYLSTRVG</sequence>
<dbReference type="Gene3D" id="3.40.50.300">
    <property type="entry name" value="P-loop containing nucleotide triphosphate hydrolases"/>
    <property type="match status" value="1"/>
</dbReference>
<dbReference type="InterPro" id="IPR050625">
    <property type="entry name" value="ParA/MinD_ATPase"/>
</dbReference>
<proteinExistence type="predicted"/>
<dbReference type="STRING" id="1104324.P186_1577"/>